<feature type="region of interest" description="Disordered" evidence="1">
    <location>
        <begin position="25"/>
        <end position="59"/>
    </location>
</feature>
<proteinExistence type="predicted"/>
<dbReference type="WBParaSite" id="maker-uti_cns_0000129-snap-gene-3.4-mRNA-1">
    <property type="protein sequence ID" value="maker-uti_cns_0000129-snap-gene-3.4-mRNA-1"/>
    <property type="gene ID" value="maker-uti_cns_0000129-snap-gene-3.4"/>
</dbReference>
<name>A0A1I8FW73_9PLAT</name>
<evidence type="ECO:0000256" key="1">
    <source>
        <dbReference type="SAM" id="MobiDB-lite"/>
    </source>
</evidence>
<feature type="compositionally biased region" description="Polar residues" evidence="1">
    <location>
        <begin position="33"/>
        <end position="45"/>
    </location>
</feature>
<accession>A0A1I8FW73</accession>
<evidence type="ECO:0000313" key="3">
    <source>
        <dbReference type="WBParaSite" id="maker-uti_cns_0000129-snap-gene-3.4-mRNA-1"/>
    </source>
</evidence>
<dbReference type="Proteomes" id="UP000095280">
    <property type="component" value="Unplaced"/>
</dbReference>
<protein>
    <submittedName>
        <fullName evidence="3">Secreted protein</fullName>
    </submittedName>
</protein>
<keyword evidence="2" id="KW-1185">Reference proteome</keyword>
<organism evidence="2 3">
    <name type="scientific">Macrostomum lignano</name>
    <dbReference type="NCBI Taxonomy" id="282301"/>
    <lineage>
        <taxon>Eukaryota</taxon>
        <taxon>Metazoa</taxon>
        <taxon>Spiralia</taxon>
        <taxon>Lophotrochozoa</taxon>
        <taxon>Platyhelminthes</taxon>
        <taxon>Rhabditophora</taxon>
        <taxon>Macrostomorpha</taxon>
        <taxon>Macrostomida</taxon>
        <taxon>Macrostomidae</taxon>
        <taxon>Macrostomum</taxon>
    </lineage>
</organism>
<reference evidence="3" key="1">
    <citation type="submission" date="2016-11" db="UniProtKB">
        <authorList>
            <consortium name="WormBaseParasite"/>
        </authorList>
    </citation>
    <scope>IDENTIFICATION</scope>
</reference>
<evidence type="ECO:0000313" key="2">
    <source>
        <dbReference type="Proteomes" id="UP000095280"/>
    </source>
</evidence>
<dbReference type="AlphaFoldDB" id="A0A1I8FW73"/>
<sequence>SENLCQLVRYLRATGRATIHFLDSPEGDRAGYTGTTRSPCATPQHQLPVVTRGSDEDGNELERARRAACSEGDCKNGGICWPG</sequence>